<dbReference type="AlphaFoldDB" id="A0A843UT64"/>
<evidence type="ECO:0000313" key="3">
    <source>
        <dbReference type="Proteomes" id="UP000652761"/>
    </source>
</evidence>
<feature type="region of interest" description="Disordered" evidence="1">
    <location>
        <begin position="162"/>
        <end position="219"/>
    </location>
</feature>
<reference evidence="2" key="1">
    <citation type="submission" date="2017-07" db="EMBL/GenBank/DDBJ databases">
        <title>Taro Niue Genome Assembly and Annotation.</title>
        <authorList>
            <person name="Atibalentja N."/>
            <person name="Keating K."/>
            <person name="Fields C.J."/>
        </authorList>
    </citation>
    <scope>NUCLEOTIDE SEQUENCE</scope>
    <source>
        <strain evidence="2">Niue_2</strain>
        <tissue evidence="2">Leaf</tissue>
    </source>
</reference>
<comment type="caution">
    <text evidence="2">The sequence shown here is derived from an EMBL/GenBank/DDBJ whole genome shotgun (WGS) entry which is preliminary data.</text>
</comment>
<feature type="compositionally biased region" description="Low complexity" evidence="1">
    <location>
        <begin position="234"/>
        <end position="244"/>
    </location>
</feature>
<evidence type="ECO:0000313" key="2">
    <source>
        <dbReference type="EMBL" id="MQL82959.1"/>
    </source>
</evidence>
<sequence length="258" mass="28919">EIGVSVLEEDIVRSDSKREELWLAVVGGVLKLEMTSRGVRSRVSSRPQHPRVPLYFLHHHLWTMVMQTQAQTQAALLAQLQAQALAPVPQEHGHGCPSIMERFKRMAPPTFKGESKPLLTESWMREVEKIFRAIRCAEEDKVSLATYILQVSKMDQYLEEKKAAQKRSTPSYQRKDRKKVVYQSPQRPVAATSQQTVSPQSLGFRPRDKKACPHCGRAQGGSECWKLEGCLAWSASPSSGSSSRASDRETRKASSSSS</sequence>
<gene>
    <name evidence="2" type="ORF">Taro_015444</name>
</gene>
<organism evidence="2 3">
    <name type="scientific">Colocasia esculenta</name>
    <name type="common">Wild taro</name>
    <name type="synonym">Arum esculentum</name>
    <dbReference type="NCBI Taxonomy" id="4460"/>
    <lineage>
        <taxon>Eukaryota</taxon>
        <taxon>Viridiplantae</taxon>
        <taxon>Streptophyta</taxon>
        <taxon>Embryophyta</taxon>
        <taxon>Tracheophyta</taxon>
        <taxon>Spermatophyta</taxon>
        <taxon>Magnoliopsida</taxon>
        <taxon>Liliopsida</taxon>
        <taxon>Araceae</taxon>
        <taxon>Aroideae</taxon>
        <taxon>Colocasieae</taxon>
        <taxon>Colocasia</taxon>
    </lineage>
</organism>
<protein>
    <submittedName>
        <fullName evidence="2">Uncharacterized protein</fullName>
    </submittedName>
</protein>
<feature type="non-terminal residue" evidence="2">
    <location>
        <position position="258"/>
    </location>
</feature>
<dbReference type="Proteomes" id="UP000652761">
    <property type="component" value="Unassembled WGS sequence"/>
</dbReference>
<keyword evidence="3" id="KW-1185">Reference proteome</keyword>
<feature type="non-terminal residue" evidence="2">
    <location>
        <position position="1"/>
    </location>
</feature>
<feature type="region of interest" description="Disordered" evidence="1">
    <location>
        <begin position="234"/>
        <end position="258"/>
    </location>
</feature>
<evidence type="ECO:0000256" key="1">
    <source>
        <dbReference type="SAM" id="MobiDB-lite"/>
    </source>
</evidence>
<dbReference type="EMBL" id="NMUH01000664">
    <property type="protein sequence ID" value="MQL82959.1"/>
    <property type="molecule type" value="Genomic_DNA"/>
</dbReference>
<name>A0A843UT64_COLES</name>
<proteinExistence type="predicted"/>
<accession>A0A843UT64</accession>
<feature type="compositionally biased region" description="Polar residues" evidence="1">
    <location>
        <begin position="183"/>
        <end position="201"/>
    </location>
</feature>